<dbReference type="InterPro" id="IPR021419">
    <property type="entry name" value="Mediator_Med25_VWA"/>
</dbReference>
<sequence length="399" mass="43059">LCPISAACCGEHSVFGVQHREPGAVHRRARHPLLGGVPPQAACPAAPPPSAITCLCLHHVTPSRDPITCSSAASTSRWCPPASCLPCCPSPLRYHVSVFTSRVCVYITCPHHVFPSRDPITCSSAASTSRWCPPASCLPCALQHHVTVFVSRVCTTCLCLHHVSVFTSRDPITCSHHVTRLFQRGIHFSVVSPRKLPALRSLFDKAAPPPSALEPPPKECGQDPRHMVLVRGVVLPGGNSRGGDGRGWTGMDWDARGSIGMHWDGLGCTGMDWDGIGMHWDGWCWCGGWCCQVGTAGGGMGWGWIGINWDGIGMYWDVLGWTGMHWDEIGMYWDVLGWTGMDWDGIGMHWDGMGMDWDGLGWTGMDGAGAGGGAARWEQPGGAMGWTGINWDVLGWIGM</sequence>
<accession>A0A8V5GFA2</accession>
<keyword evidence="3" id="KW-1185">Reference proteome</keyword>
<reference evidence="2" key="3">
    <citation type="submission" date="2025-09" db="UniProtKB">
        <authorList>
            <consortium name="Ensembl"/>
        </authorList>
    </citation>
    <scope>IDENTIFICATION</scope>
</reference>
<protein>
    <recommendedName>
        <fullName evidence="1">Mediator of RNA polymerase II transcription subunit 25 von Willebrand factor type A domain-containing protein</fullName>
    </recommendedName>
</protein>
<organism evidence="2 3">
    <name type="scientific">Melopsittacus undulatus</name>
    <name type="common">Budgerigar</name>
    <name type="synonym">Psittacus undulatus</name>
    <dbReference type="NCBI Taxonomy" id="13146"/>
    <lineage>
        <taxon>Eukaryota</taxon>
        <taxon>Metazoa</taxon>
        <taxon>Chordata</taxon>
        <taxon>Craniata</taxon>
        <taxon>Vertebrata</taxon>
        <taxon>Euteleostomi</taxon>
        <taxon>Archelosauria</taxon>
        <taxon>Archosauria</taxon>
        <taxon>Dinosauria</taxon>
        <taxon>Saurischia</taxon>
        <taxon>Theropoda</taxon>
        <taxon>Coelurosauria</taxon>
        <taxon>Aves</taxon>
        <taxon>Neognathae</taxon>
        <taxon>Neoaves</taxon>
        <taxon>Telluraves</taxon>
        <taxon>Australaves</taxon>
        <taxon>Psittaciformes</taxon>
        <taxon>Psittaculidae</taxon>
        <taxon>Melopsittacus</taxon>
    </lineage>
</organism>
<reference evidence="2" key="2">
    <citation type="submission" date="2025-08" db="UniProtKB">
        <authorList>
            <consortium name="Ensembl"/>
        </authorList>
    </citation>
    <scope>IDENTIFICATION</scope>
</reference>
<evidence type="ECO:0000313" key="3">
    <source>
        <dbReference type="Proteomes" id="UP000694405"/>
    </source>
</evidence>
<evidence type="ECO:0000259" key="1">
    <source>
        <dbReference type="Pfam" id="PF11265"/>
    </source>
</evidence>
<dbReference type="AlphaFoldDB" id="A0A8V5GFA2"/>
<evidence type="ECO:0000313" key="2">
    <source>
        <dbReference type="Ensembl" id="ENSMUNP00000022994.1"/>
    </source>
</evidence>
<name>A0A8V5GFA2_MELUD</name>
<feature type="domain" description="Mediator of RNA polymerase II transcription subunit 25 von Willebrand factor type A" evidence="1">
    <location>
        <begin position="173"/>
        <end position="232"/>
    </location>
</feature>
<dbReference type="Pfam" id="PF11265">
    <property type="entry name" value="Med25_VWA"/>
    <property type="match status" value="1"/>
</dbReference>
<dbReference type="Proteomes" id="UP000694405">
    <property type="component" value="Unassembled WGS sequence"/>
</dbReference>
<proteinExistence type="predicted"/>
<reference evidence="2" key="1">
    <citation type="submission" date="2020-03" db="EMBL/GenBank/DDBJ databases">
        <title>Melopsittacus undulatus (budgerigar) genome, bMelUnd1, maternal haplotype with Z.</title>
        <authorList>
            <person name="Gedman G."/>
            <person name="Mountcastle J."/>
            <person name="Haase B."/>
            <person name="Formenti G."/>
            <person name="Wright T."/>
            <person name="Apodaca J."/>
            <person name="Pelan S."/>
            <person name="Chow W."/>
            <person name="Rhie A."/>
            <person name="Howe K."/>
            <person name="Fedrigo O."/>
            <person name="Jarvis E.D."/>
        </authorList>
    </citation>
    <scope>NUCLEOTIDE SEQUENCE [LARGE SCALE GENOMIC DNA]</scope>
</reference>
<dbReference type="Ensembl" id="ENSMUNT00000033019.1">
    <property type="protein sequence ID" value="ENSMUNP00000022994.1"/>
    <property type="gene ID" value="ENSMUNG00000017296.1"/>
</dbReference>